<feature type="chain" id="PRO_5026152897" evidence="2">
    <location>
        <begin position="20"/>
        <end position="300"/>
    </location>
</feature>
<sequence length="300" mass="33377">MIKKITLILLVIINVNSFAQDKTLKVWPNGAPNDNGMKEPEEKYDGVRVRNVSEAEMYVYLPEKENNTGAAVVICPGGGYVIEAMDHEGYDMAKWLASKGVAGIVLKYRLPYGNHEVPSTDAKRAVRIVRKNAAEWGINPEKIGIAGSSAGGHLASTVGTHFDYGNKKSNDAIEQISCRPDFMLLLYPVITLREAFGHMGSRVNLIGEGHDWKMISEYSNEMQVTPETPPTFFILADDDGAVPPRNSIEFYLAMKENGVPAELHIFKDGGHGFGMYKQDLPVNQWPELFYSWLKAQKIID</sequence>
<keyword evidence="1 4" id="KW-0378">Hydrolase</keyword>
<evidence type="ECO:0000313" key="4">
    <source>
        <dbReference type="EMBL" id="QGY47432.1"/>
    </source>
</evidence>
<dbReference type="InterPro" id="IPR029058">
    <property type="entry name" value="AB_hydrolase_fold"/>
</dbReference>
<name>A0A6I6K4V7_9BACT</name>
<dbReference type="PANTHER" id="PTHR48081">
    <property type="entry name" value="AB HYDROLASE SUPERFAMILY PROTEIN C4A8.06C"/>
    <property type="match status" value="1"/>
</dbReference>
<dbReference type="Pfam" id="PF20434">
    <property type="entry name" value="BD-FAE"/>
    <property type="match status" value="1"/>
</dbReference>
<dbReference type="Gene3D" id="3.40.50.1820">
    <property type="entry name" value="alpha/beta hydrolase"/>
    <property type="match status" value="1"/>
</dbReference>
<dbReference type="Proteomes" id="UP000428260">
    <property type="component" value="Chromosome"/>
</dbReference>
<dbReference type="AlphaFoldDB" id="A0A6I6K4V7"/>
<evidence type="ECO:0000256" key="1">
    <source>
        <dbReference type="ARBA" id="ARBA00022801"/>
    </source>
</evidence>
<dbReference type="KEGG" id="mcos:GM418_28320"/>
<accession>A0A6I6K4V7</accession>
<gene>
    <name evidence="4" type="ORF">GM418_28320</name>
</gene>
<dbReference type="SUPFAM" id="SSF53474">
    <property type="entry name" value="alpha/beta-Hydrolases"/>
    <property type="match status" value="1"/>
</dbReference>
<reference evidence="4 5" key="1">
    <citation type="submission" date="2019-11" db="EMBL/GenBank/DDBJ databases">
        <authorList>
            <person name="Zheng R.K."/>
            <person name="Sun C.M."/>
        </authorList>
    </citation>
    <scope>NUCLEOTIDE SEQUENCE [LARGE SCALE GENOMIC DNA]</scope>
    <source>
        <strain evidence="4 5">WC007</strain>
    </source>
</reference>
<feature type="domain" description="BD-FAE-like" evidence="3">
    <location>
        <begin position="59"/>
        <end position="251"/>
    </location>
</feature>
<evidence type="ECO:0000259" key="3">
    <source>
        <dbReference type="Pfam" id="PF20434"/>
    </source>
</evidence>
<keyword evidence="2" id="KW-0732">Signal</keyword>
<dbReference type="GO" id="GO:0016787">
    <property type="term" value="F:hydrolase activity"/>
    <property type="evidence" value="ECO:0007669"/>
    <property type="project" value="UniProtKB-KW"/>
</dbReference>
<dbReference type="InterPro" id="IPR050300">
    <property type="entry name" value="GDXG_lipolytic_enzyme"/>
</dbReference>
<proteinExistence type="predicted"/>
<organism evidence="4 5">
    <name type="scientific">Maribellus comscasis</name>
    <dbReference type="NCBI Taxonomy" id="2681766"/>
    <lineage>
        <taxon>Bacteria</taxon>
        <taxon>Pseudomonadati</taxon>
        <taxon>Bacteroidota</taxon>
        <taxon>Bacteroidia</taxon>
        <taxon>Marinilabiliales</taxon>
        <taxon>Prolixibacteraceae</taxon>
        <taxon>Maribellus</taxon>
    </lineage>
</organism>
<feature type="signal peptide" evidence="2">
    <location>
        <begin position="1"/>
        <end position="19"/>
    </location>
</feature>
<dbReference type="RefSeq" id="WP_158871297.1">
    <property type="nucleotide sequence ID" value="NZ_CP046401.1"/>
</dbReference>
<dbReference type="EMBL" id="CP046401">
    <property type="protein sequence ID" value="QGY47432.1"/>
    <property type="molecule type" value="Genomic_DNA"/>
</dbReference>
<evidence type="ECO:0000313" key="5">
    <source>
        <dbReference type="Proteomes" id="UP000428260"/>
    </source>
</evidence>
<dbReference type="PANTHER" id="PTHR48081:SF6">
    <property type="entry name" value="PEPTIDASE S9 PROLYL OLIGOPEPTIDASE CATALYTIC DOMAIN-CONTAINING PROTEIN"/>
    <property type="match status" value="1"/>
</dbReference>
<evidence type="ECO:0000256" key="2">
    <source>
        <dbReference type="SAM" id="SignalP"/>
    </source>
</evidence>
<protein>
    <submittedName>
        <fullName evidence="4">Alpha/beta hydrolase fold domain-containing protein</fullName>
    </submittedName>
</protein>
<keyword evidence="5" id="KW-1185">Reference proteome</keyword>
<dbReference type="InterPro" id="IPR049492">
    <property type="entry name" value="BD-FAE-like_dom"/>
</dbReference>